<keyword evidence="1" id="KW-0472">Membrane</keyword>
<dbReference type="AlphaFoldDB" id="A0A8I5TW89"/>
<organism evidence="2 3">
    <name type="scientific">Pongo abelii</name>
    <name type="common">Sumatran orangutan</name>
    <name type="synonym">Pongo pygmaeus abelii</name>
    <dbReference type="NCBI Taxonomy" id="9601"/>
    <lineage>
        <taxon>Eukaryota</taxon>
        <taxon>Metazoa</taxon>
        <taxon>Chordata</taxon>
        <taxon>Craniata</taxon>
        <taxon>Vertebrata</taxon>
        <taxon>Euteleostomi</taxon>
        <taxon>Mammalia</taxon>
        <taxon>Eutheria</taxon>
        <taxon>Euarchontoglires</taxon>
        <taxon>Primates</taxon>
        <taxon>Haplorrhini</taxon>
        <taxon>Catarrhini</taxon>
        <taxon>Hominidae</taxon>
        <taxon>Pongo</taxon>
    </lineage>
</organism>
<dbReference type="Pfam" id="PF15856">
    <property type="entry name" value="DUF4727"/>
    <property type="match status" value="1"/>
</dbReference>
<dbReference type="Ensembl" id="ENSPPYT00000052893.1">
    <property type="protein sequence ID" value="ENSPPYP00000031204.1"/>
    <property type="gene ID" value="ENSPPYG00000033524.1"/>
</dbReference>
<reference evidence="2 3" key="1">
    <citation type="submission" date="2008-02" db="EMBL/GenBank/DDBJ databases">
        <title>A 6x draft sequence assembly of the Pongo pygmaeus abelii genome.</title>
        <authorList>
            <person name="Wilson R.K."/>
            <person name="Mardis E."/>
        </authorList>
    </citation>
    <scope>NUCLEOTIDE SEQUENCE [LARGE SCALE GENOMIC DNA]</scope>
</reference>
<dbReference type="InterPro" id="IPR031715">
    <property type="entry name" value="DUF4727"/>
</dbReference>
<dbReference type="PRINTS" id="PR02045">
    <property type="entry name" value="F138DOMAIN"/>
</dbReference>
<dbReference type="Proteomes" id="UP000001595">
    <property type="component" value="Chromosome 22"/>
</dbReference>
<feature type="transmembrane region" description="Helical" evidence="1">
    <location>
        <begin position="231"/>
        <end position="249"/>
    </location>
</feature>
<dbReference type="PANTHER" id="PTHR22379:SF1">
    <property type="entry name" value="RIKEN CDNA 4930407I10 GENE"/>
    <property type="match status" value="1"/>
</dbReference>
<evidence type="ECO:0000313" key="3">
    <source>
        <dbReference type="Proteomes" id="UP000001595"/>
    </source>
</evidence>
<reference evidence="2" key="3">
    <citation type="submission" date="2025-09" db="UniProtKB">
        <authorList>
            <consortium name="Ensembl"/>
        </authorList>
    </citation>
    <scope>IDENTIFICATION</scope>
</reference>
<name>A0A8I5TW89_PONAB</name>
<protein>
    <submittedName>
        <fullName evidence="2">Uncharacterized protein</fullName>
    </submittedName>
</protein>
<evidence type="ECO:0000313" key="2">
    <source>
        <dbReference type="Ensembl" id="ENSPPYP00000031204.1"/>
    </source>
</evidence>
<sequence>MRWRLSLLQLAASDVPGLPSSSQHHLPDLSFAMLLSLLGACAVVGPFHGPVWEPVQGLLSQNHSCRDPQCCGNLLVLCLFLVWQVQHYWHQVTRTHFSTRNVIKVSGPHTPSSFFPQHHDCLCHLLQGPCFMPGVPEMNQRETQAVQGEHRAKPQPRSHPELLSFPHSTHSIHLQVPGAILANCISNLITSNHITPSWAETPSCLTWTIATAFCPVLAASLIQPQPILHTVTRMAFFFLSLSFFFFFFLRQSLTLLPGLVCSGVILVCCNLRLPGSSDSPASASQVARITGTRHHAWLIFVCVCIFSRDGVSLCWPGWSRAPDLVICPPRPPKVLGLQA</sequence>
<dbReference type="PANTHER" id="PTHR22379">
    <property type="entry name" value="RIKEN CDNA 4930407I10 GENE"/>
    <property type="match status" value="1"/>
</dbReference>
<keyword evidence="3" id="KW-1185">Reference proteome</keyword>
<evidence type="ECO:0000256" key="1">
    <source>
        <dbReference type="SAM" id="Phobius"/>
    </source>
</evidence>
<accession>A0A8I5TW89</accession>
<keyword evidence="1" id="KW-0812">Transmembrane</keyword>
<dbReference type="GeneTree" id="ENSGT00900000141218"/>
<proteinExistence type="predicted"/>
<reference evidence="2" key="2">
    <citation type="submission" date="2025-08" db="UniProtKB">
        <authorList>
            <consortium name="Ensembl"/>
        </authorList>
    </citation>
    <scope>IDENTIFICATION</scope>
</reference>
<keyword evidence="1" id="KW-1133">Transmembrane helix</keyword>